<evidence type="ECO:0000313" key="5">
    <source>
        <dbReference type="Proteomes" id="UP001597402"/>
    </source>
</evidence>
<evidence type="ECO:0000259" key="3">
    <source>
        <dbReference type="PROSITE" id="PS50022"/>
    </source>
</evidence>
<proteinExistence type="predicted"/>
<feature type="region of interest" description="Disordered" evidence="1">
    <location>
        <begin position="284"/>
        <end position="361"/>
    </location>
</feature>
<feature type="transmembrane region" description="Helical" evidence="2">
    <location>
        <begin position="393"/>
        <end position="413"/>
    </location>
</feature>
<dbReference type="SUPFAM" id="SSF56112">
    <property type="entry name" value="Protein kinase-like (PK-like)"/>
    <property type="match status" value="1"/>
</dbReference>
<feature type="compositionally biased region" description="Low complexity" evidence="1">
    <location>
        <begin position="300"/>
        <end position="309"/>
    </location>
</feature>
<evidence type="ECO:0000256" key="1">
    <source>
        <dbReference type="SAM" id="MobiDB-lite"/>
    </source>
</evidence>
<dbReference type="InterPro" id="IPR011009">
    <property type="entry name" value="Kinase-like_dom_sf"/>
</dbReference>
<name>A0ABW4XBP0_9ACTN</name>
<feature type="domain" description="F5/8 type C" evidence="3">
    <location>
        <begin position="438"/>
        <end position="596"/>
    </location>
</feature>
<dbReference type="Gene3D" id="1.10.510.10">
    <property type="entry name" value="Transferase(Phosphotransferase) domain 1"/>
    <property type="match status" value="1"/>
</dbReference>
<dbReference type="SUPFAM" id="SSF49785">
    <property type="entry name" value="Galactose-binding domain-like"/>
    <property type="match status" value="1"/>
</dbReference>
<feature type="region of interest" description="Disordered" evidence="1">
    <location>
        <begin position="463"/>
        <end position="484"/>
    </location>
</feature>
<protein>
    <submittedName>
        <fullName evidence="4">Protein kinase family protein</fullName>
    </submittedName>
</protein>
<gene>
    <name evidence="4" type="ORF">ACFSHS_13380</name>
</gene>
<dbReference type="CDD" id="cd13973">
    <property type="entry name" value="PK_MviN-like"/>
    <property type="match status" value="1"/>
</dbReference>
<dbReference type="InterPro" id="IPR000421">
    <property type="entry name" value="FA58C"/>
</dbReference>
<accession>A0ABW4XBP0</accession>
<sequence>MTSTTTGLPDRYRPIDQVGPDEPTPTGVIQCWRAKDRVLNRDVAIRVHTPAGPAAHAWISRALTAGGLATPALAMVYDASEGSGDPQAPGGAAYVVNEWIDGETLAERLARGPMPEREVRTVLRRLAEGVAEAHRVGLAVGGLTPDNVVLRPNGLVGLRAVPAATGTIDGDITALGALLEACLTGLDPAAPGPRRLTGPSDLVALVRRARSTEPGQGLSSVAAMASLLAERTRPGPLSPAARAEETDSGWLRRLRDRRPDQASDHPGEQSAGEVAATRAVDVGPVRLDPHTLPPVPPVRPVTGTGVAPGALGGDTIAAGSVPPASGAYAGSRDTGSGDTGSGDARFPHAAPPTRYDDEPFGVLDDGAGYDDEYEEPVTGETDIGQDGARRHRLVVFGLPLLALLVVVALAWWIGDKVLSVAGDVDEIPGSTPSVSAPAEEPEGGAATAGQDVAISSGDVYDPFGDGEPENTPDVPQAFDGDPATSWSTLQYRGSPAFGNLKDGVGLLLDLGQAQDLAAVTVTTNSPGATVEIRTGNAPDGDLDDFSVAADGTLEQQTQLAFDEPVSARYVLVWITGLVASDGGFSADVAEVTVQAAG</sequence>
<dbReference type="InterPro" id="IPR008979">
    <property type="entry name" value="Galactose-bd-like_sf"/>
</dbReference>
<keyword evidence="2" id="KW-0472">Membrane</keyword>
<feature type="compositionally biased region" description="Low complexity" evidence="1">
    <location>
        <begin position="329"/>
        <end position="344"/>
    </location>
</feature>
<reference evidence="5" key="1">
    <citation type="journal article" date="2019" name="Int. J. Syst. Evol. Microbiol.">
        <title>The Global Catalogue of Microorganisms (GCM) 10K type strain sequencing project: providing services to taxonomists for standard genome sequencing and annotation.</title>
        <authorList>
            <consortium name="The Broad Institute Genomics Platform"/>
            <consortium name="The Broad Institute Genome Sequencing Center for Infectious Disease"/>
            <person name="Wu L."/>
            <person name="Ma J."/>
        </authorList>
    </citation>
    <scope>NUCLEOTIDE SEQUENCE [LARGE SCALE GENOMIC DNA]</scope>
    <source>
        <strain evidence="5">JCM 3338</strain>
    </source>
</reference>
<dbReference type="EMBL" id="JBHUHP010000011">
    <property type="protein sequence ID" value="MFD2092562.1"/>
    <property type="molecule type" value="Genomic_DNA"/>
</dbReference>
<feature type="region of interest" description="Disordered" evidence="1">
    <location>
        <begin position="430"/>
        <end position="451"/>
    </location>
</feature>
<feature type="region of interest" description="Disordered" evidence="1">
    <location>
        <begin position="232"/>
        <end position="252"/>
    </location>
</feature>
<dbReference type="Gene3D" id="2.60.120.260">
    <property type="entry name" value="Galactose-binding domain-like"/>
    <property type="match status" value="1"/>
</dbReference>
<keyword evidence="4" id="KW-0418">Kinase</keyword>
<evidence type="ECO:0000313" key="4">
    <source>
        <dbReference type="EMBL" id="MFD2092562.1"/>
    </source>
</evidence>
<comment type="caution">
    <text evidence="4">The sequence shown here is derived from an EMBL/GenBank/DDBJ whole genome shotgun (WGS) entry which is preliminary data.</text>
</comment>
<feature type="region of interest" description="Disordered" evidence="1">
    <location>
        <begin position="1"/>
        <end position="26"/>
    </location>
</feature>
<keyword evidence="2" id="KW-1133">Transmembrane helix</keyword>
<organism evidence="4 5">
    <name type="scientific">Blastococcus deserti</name>
    <dbReference type="NCBI Taxonomy" id="2259033"/>
    <lineage>
        <taxon>Bacteria</taxon>
        <taxon>Bacillati</taxon>
        <taxon>Actinomycetota</taxon>
        <taxon>Actinomycetes</taxon>
        <taxon>Geodermatophilales</taxon>
        <taxon>Geodermatophilaceae</taxon>
        <taxon>Blastococcus</taxon>
    </lineage>
</organism>
<keyword evidence="2" id="KW-0812">Transmembrane</keyword>
<dbReference type="PROSITE" id="PS50022">
    <property type="entry name" value="FA58C_3"/>
    <property type="match status" value="1"/>
</dbReference>
<dbReference type="Gene3D" id="3.30.200.20">
    <property type="entry name" value="Phosphorylase Kinase, domain 1"/>
    <property type="match status" value="1"/>
</dbReference>
<keyword evidence="4" id="KW-0808">Transferase</keyword>
<dbReference type="RefSeq" id="WP_376876689.1">
    <property type="nucleotide sequence ID" value="NZ_JBHUHP010000011.1"/>
</dbReference>
<keyword evidence="5" id="KW-1185">Reference proteome</keyword>
<evidence type="ECO:0000256" key="2">
    <source>
        <dbReference type="SAM" id="Phobius"/>
    </source>
</evidence>
<dbReference type="Proteomes" id="UP001597402">
    <property type="component" value="Unassembled WGS sequence"/>
</dbReference>
<dbReference type="GO" id="GO:0016301">
    <property type="term" value="F:kinase activity"/>
    <property type="evidence" value="ECO:0007669"/>
    <property type="project" value="UniProtKB-KW"/>
</dbReference>